<keyword evidence="3" id="KW-1185">Reference proteome</keyword>
<feature type="compositionally biased region" description="Polar residues" evidence="1">
    <location>
        <begin position="37"/>
        <end position="54"/>
    </location>
</feature>
<comment type="caution">
    <text evidence="2">The sequence shown here is derived from an EMBL/GenBank/DDBJ whole genome shotgun (WGS) entry which is preliminary data.</text>
</comment>
<accession>A0AAW2G8J6</accession>
<evidence type="ECO:0000313" key="3">
    <source>
        <dbReference type="Proteomes" id="UP001430953"/>
    </source>
</evidence>
<organism evidence="2 3">
    <name type="scientific">Cardiocondyla obscurior</name>
    <dbReference type="NCBI Taxonomy" id="286306"/>
    <lineage>
        <taxon>Eukaryota</taxon>
        <taxon>Metazoa</taxon>
        <taxon>Ecdysozoa</taxon>
        <taxon>Arthropoda</taxon>
        <taxon>Hexapoda</taxon>
        <taxon>Insecta</taxon>
        <taxon>Pterygota</taxon>
        <taxon>Neoptera</taxon>
        <taxon>Endopterygota</taxon>
        <taxon>Hymenoptera</taxon>
        <taxon>Apocrita</taxon>
        <taxon>Aculeata</taxon>
        <taxon>Formicoidea</taxon>
        <taxon>Formicidae</taxon>
        <taxon>Myrmicinae</taxon>
        <taxon>Cardiocondyla</taxon>
    </lineage>
</organism>
<protein>
    <submittedName>
        <fullName evidence="2">Uncharacterized protein</fullName>
    </submittedName>
</protein>
<sequence length="69" mass="7741">MIRRPARVFAFRSTAPCRCTTPSRDPRSPWHCENGNDHSQATTQKKQSNPVGQNVNDILAACQWNTATN</sequence>
<evidence type="ECO:0000313" key="2">
    <source>
        <dbReference type="EMBL" id="KAL0123536.1"/>
    </source>
</evidence>
<gene>
    <name evidence="2" type="ORF">PUN28_005804</name>
</gene>
<feature type="compositionally biased region" description="Basic and acidic residues" evidence="1">
    <location>
        <begin position="24"/>
        <end position="36"/>
    </location>
</feature>
<feature type="region of interest" description="Disordered" evidence="1">
    <location>
        <begin position="20"/>
        <end position="54"/>
    </location>
</feature>
<dbReference type="EMBL" id="JADYXP020000005">
    <property type="protein sequence ID" value="KAL0123536.1"/>
    <property type="molecule type" value="Genomic_DNA"/>
</dbReference>
<dbReference type="Proteomes" id="UP001430953">
    <property type="component" value="Unassembled WGS sequence"/>
</dbReference>
<name>A0AAW2G8J6_9HYME</name>
<proteinExistence type="predicted"/>
<reference evidence="2 3" key="1">
    <citation type="submission" date="2023-03" db="EMBL/GenBank/DDBJ databases">
        <title>High recombination rates correlate with genetic variation in Cardiocondyla obscurior ants.</title>
        <authorList>
            <person name="Errbii M."/>
        </authorList>
    </citation>
    <scope>NUCLEOTIDE SEQUENCE [LARGE SCALE GENOMIC DNA]</scope>
    <source>
        <strain evidence="2">Alpha-2009</strain>
        <tissue evidence="2">Whole body</tissue>
    </source>
</reference>
<dbReference type="AlphaFoldDB" id="A0AAW2G8J6"/>
<evidence type="ECO:0000256" key="1">
    <source>
        <dbReference type="SAM" id="MobiDB-lite"/>
    </source>
</evidence>